<dbReference type="Gene3D" id="3.50.50.60">
    <property type="entry name" value="FAD/NAD(P)-binding domain"/>
    <property type="match status" value="1"/>
</dbReference>
<evidence type="ECO:0000256" key="6">
    <source>
        <dbReference type="ARBA" id="ARBA00022642"/>
    </source>
</evidence>
<dbReference type="PANTHER" id="PTHR42716:SF2">
    <property type="entry name" value="L-ASPARTATE OXIDASE, CHLOROPLASTIC"/>
    <property type="match status" value="1"/>
</dbReference>
<dbReference type="GO" id="GO:0034628">
    <property type="term" value="P:'de novo' NAD+ biosynthetic process from L-aspartate"/>
    <property type="evidence" value="ECO:0007669"/>
    <property type="project" value="TreeGrafter"/>
</dbReference>
<evidence type="ECO:0000256" key="7">
    <source>
        <dbReference type="ARBA" id="ARBA00022827"/>
    </source>
</evidence>
<dbReference type="PANTHER" id="PTHR42716">
    <property type="entry name" value="L-ASPARTATE OXIDASE"/>
    <property type="match status" value="1"/>
</dbReference>
<sequence length="481" mass="49071">MSAPAPIIIVGGGIAGLSAALAAAPAPVLLLARASGTRGAASALAQGGIAAAIDPGDSPQAHARDTCVAGGFHNDPAIVDLLTINAGDAVGWLQDIGVAFDREPDGRLQFCREGGHDRARIVHAGGDATGAKVMEALVAAARAATHIERRVGVDVDGLVLRDGQVCGVCVTRADGGREALHGRAVVLATGGIGGLFAQTSNPADADGNGLALALAAGAAARDLEFVQFHPTAMALPGLHSLPLVTEALRGAGARLLGTDGASLMDGVHPLADLAPRDIVARRVWQAGRDGGAWLDAHKVGAAFPQRFPTVFQACMDHGIDPRVQPIPVTPAAHFHMGGISVDADGHSSLPGLFAVGEVACNGVHGANRLASNSLLEGVVFGRRLGALLRPLADGGQPRGSFRMVRRKPSLDAAQLDYLRALMMQAMGPLRSGATLQAALQDCTELAGSGWQGELAQRMLGEALRRTASLGAHYRSDAPPVG</sequence>
<dbReference type="InterPro" id="IPR003953">
    <property type="entry name" value="FAD-dep_OxRdtase_2_FAD-bd"/>
</dbReference>
<comment type="cofactor">
    <cofactor evidence="1">
        <name>FAD</name>
        <dbReference type="ChEBI" id="CHEBI:57692"/>
    </cofactor>
</comment>
<protein>
    <recommendedName>
        <fullName evidence="4">L-aspartate oxidase</fullName>
        <ecNumber evidence="4">1.4.3.16</ecNumber>
    </recommendedName>
</protein>
<evidence type="ECO:0000256" key="2">
    <source>
        <dbReference type="ARBA" id="ARBA00004950"/>
    </source>
</evidence>
<dbReference type="Proteomes" id="UP000308508">
    <property type="component" value="Unassembled WGS sequence"/>
</dbReference>
<dbReference type="InterPro" id="IPR037099">
    <property type="entry name" value="Fum_R/Succ_DH_flav-like_C_sf"/>
</dbReference>
<evidence type="ECO:0000313" key="11">
    <source>
        <dbReference type="EMBL" id="TLX21917.1"/>
    </source>
</evidence>
<dbReference type="InterPro" id="IPR027477">
    <property type="entry name" value="Succ_DH/fumarate_Rdtase_cat_sf"/>
</dbReference>
<feature type="domain" description="FAD-dependent oxidoreductase 2 FAD-binding" evidence="10">
    <location>
        <begin position="7"/>
        <end position="374"/>
    </location>
</feature>
<dbReference type="SUPFAM" id="SSF56425">
    <property type="entry name" value="Succinate dehydrogenase/fumarate reductase flavoprotein, catalytic domain"/>
    <property type="match status" value="1"/>
</dbReference>
<dbReference type="PRINTS" id="PR00368">
    <property type="entry name" value="FADPNR"/>
</dbReference>
<evidence type="ECO:0000256" key="8">
    <source>
        <dbReference type="ARBA" id="ARBA00023002"/>
    </source>
</evidence>
<comment type="similarity">
    <text evidence="3">Belongs to the FAD-dependent oxidoreductase 2 family. NadB subfamily.</text>
</comment>
<comment type="caution">
    <text evidence="11">The sequence shown here is derived from an EMBL/GenBank/DDBJ whole genome shotgun (WGS) entry which is preliminary data.</text>
</comment>
<dbReference type="AlphaFoldDB" id="A0A5R9PFS0"/>
<proteinExistence type="inferred from homology"/>
<dbReference type="RefSeq" id="WP_138348102.1">
    <property type="nucleotide sequence ID" value="NZ_SROY01000002.1"/>
</dbReference>
<evidence type="ECO:0000313" key="12">
    <source>
        <dbReference type="Proteomes" id="UP000308508"/>
    </source>
</evidence>
<evidence type="ECO:0000256" key="3">
    <source>
        <dbReference type="ARBA" id="ARBA00008562"/>
    </source>
</evidence>
<accession>A0A5R9PFS0</accession>
<name>A0A5R9PFS0_9GAMM</name>
<dbReference type="InterPro" id="IPR005288">
    <property type="entry name" value="NadB"/>
</dbReference>
<keyword evidence="8" id="KW-0560">Oxidoreductase</keyword>
<evidence type="ECO:0000256" key="5">
    <source>
        <dbReference type="ARBA" id="ARBA00022630"/>
    </source>
</evidence>
<comment type="pathway">
    <text evidence="2">Cofactor biosynthesis; NAD(+) biosynthesis; iminoaspartate from L-aspartate (oxidase route): step 1/1.</text>
</comment>
<gene>
    <name evidence="11" type="ORF">E5S66_05110</name>
</gene>
<dbReference type="EC" id="1.4.3.16" evidence="4"/>
<dbReference type="GO" id="GO:0008734">
    <property type="term" value="F:L-aspartate oxidase activity"/>
    <property type="evidence" value="ECO:0007669"/>
    <property type="project" value="UniProtKB-EC"/>
</dbReference>
<dbReference type="SUPFAM" id="SSF46977">
    <property type="entry name" value="Succinate dehydrogenase/fumarate reductase flavoprotein C-terminal domain"/>
    <property type="match status" value="1"/>
</dbReference>
<evidence type="ECO:0000259" key="10">
    <source>
        <dbReference type="Pfam" id="PF00890"/>
    </source>
</evidence>
<evidence type="ECO:0000256" key="4">
    <source>
        <dbReference type="ARBA" id="ARBA00012173"/>
    </source>
</evidence>
<reference evidence="11 12" key="1">
    <citation type="submission" date="2019-04" db="EMBL/GenBank/DDBJ databases">
        <authorList>
            <person name="Grouzdev D.S."/>
            <person name="Nazina T.N."/>
        </authorList>
    </citation>
    <scope>NUCLEOTIDE SEQUENCE [LARGE SCALE GENOMIC DNA]</scope>
    <source>
        <strain evidence="11 12">SHC 3-19</strain>
    </source>
</reference>
<keyword evidence="7" id="KW-0274">FAD</keyword>
<evidence type="ECO:0000256" key="1">
    <source>
        <dbReference type="ARBA" id="ARBA00001974"/>
    </source>
</evidence>
<dbReference type="SUPFAM" id="SSF51905">
    <property type="entry name" value="FAD/NAD(P)-binding domain"/>
    <property type="match status" value="1"/>
</dbReference>
<dbReference type="UniPathway" id="UPA00253">
    <property type="reaction ID" value="UER00326"/>
</dbReference>
<keyword evidence="5" id="KW-0285">Flavoprotein</keyword>
<organism evidence="11 12">
    <name type="scientific">Thermomonas fusca</name>
    <dbReference type="NCBI Taxonomy" id="215690"/>
    <lineage>
        <taxon>Bacteria</taxon>
        <taxon>Pseudomonadati</taxon>
        <taxon>Pseudomonadota</taxon>
        <taxon>Gammaproteobacteria</taxon>
        <taxon>Lysobacterales</taxon>
        <taxon>Lysobacteraceae</taxon>
        <taxon>Thermomonas</taxon>
    </lineage>
</organism>
<dbReference type="Pfam" id="PF00890">
    <property type="entry name" value="FAD_binding_2"/>
    <property type="match status" value="1"/>
</dbReference>
<dbReference type="EMBL" id="SROY01000002">
    <property type="protein sequence ID" value="TLX21917.1"/>
    <property type="molecule type" value="Genomic_DNA"/>
</dbReference>
<dbReference type="InterPro" id="IPR036188">
    <property type="entry name" value="FAD/NAD-bd_sf"/>
</dbReference>
<keyword evidence="12" id="KW-1185">Reference proteome</keyword>
<evidence type="ECO:0000256" key="9">
    <source>
        <dbReference type="ARBA" id="ARBA00048305"/>
    </source>
</evidence>
<dbReference type="Gene3D" id="1.20.58.100">
    <property type="entry name" value="Fumarate reductase/succinate dehydrogenase flavoprotein-like, C-terminal domain"/>
    <property type="match status" value="1"/>
</dbReference>
<dbReference type="Gene3D" id="3.90.700.10">
    <property type="entry name" value="Succinate dehydrogenase/fumarate reductase flavoprotein, catalytic domain"/>
    <property type="match status" value="1"/>
</dbReference>
<keyword evidence="6" id="KW-0662">Pyridine nucleotide biosynthesis</keyword>
<comment type="catalytic activity">
    <reaction evidence="9">
        <text>L-aspartate + O2 = iminosuccinate + H2O2</text>
        <dbReference type="Rhea" id="RHEA:25876"/>
        <dbReference type="ChEBI" id="CHEBI:15379"/>
        <dbReference type="ChEBI" id="CHEBI:16240"/>
        <dbReference type="ChEBI" id="CHEBI:29991"/>
        <dbReference type="ChEBI" id="CHEBI:77875"/>
        <dbReference type="EC" id="1.4.3.16"/>
    </reaction>
    <physiologicalReaction direction="left-to-right" evidence="9">
        <dbReference type="Rhea" id="RHEA:25877"/>
    </physiologicalReaction>
</comment>
<dbReference type="STRING" id="1123377.GCA_000423885_00741"/>